<protein>
    <recommendedName>
        <fullName evidence="5">Antitoxin</fullName>
    </recommendedName>
</protein>
<keyword evidence="3" id="KW-1185">Reference proteome</keyword>
<sequence>MSSYITDDMQAQLEREAIVAGAVFEDAVADLDVFDSQHDEAWSAEDALTGALAREVGHGD</sequence>
<organism evidence="1 4">
    <name type="scientific">Pandoraea cepalis</name>
    <dbReference type="NCBI Taxonomy" id="2508294"/>
    <lineage>
        <taxon>Bacteria</taxon>
        <taxon>Pseudomonadati</taxon>
        <taxon>Pseudomonadota</taxon>
        <taxon>Betaproteobacteria</taxon>
        <taxon>Burkholderiales</taxon>
        <taxon>Burkholderiaceae</taxon>
        <taxon>Pandoraea</taxon>
    </lineage>
</organism>
<comment type="caution">
    <text evidence="1">The sequence shown here is derived from an EMBL/GenBank/DDBJ whole genome shotgun (WGS) entry which is preliminary data.</text>
</comment>
<dbReference type="AlphaFoldDB" id="A0AAW7MGX7"/>
<dbReference type="EMBL" id="QAIC01000024">
    <property type="protein sequence ID" value="MDN4571997.1"/>
    <property type="molecule type" value="Genomic_DNA"/>
</dbReference>
<evidence type="ECO:0000313" key="2">
    <source>
        <dbReference type="EMBL" id="MDN4576648.1"/>
    </source>
</evidence>
<gene>
    <name evidence="1" type="ORF">DBA34_01765</name>
    <name evidence="2" type="ORF">DBB29_00680</name>
</gene>
<dbReference type="RefSeq" id="WP_301233336.1">
    <property type="nucleotide sequence ID" value="NZ_QAIC01000024.1"/>
</dbReference>
<proteinExistence type="predicted"/>
<evidence type="ECO:0008006" key="5">
    <source>
        <dbReference type="Google" id="ProtNLM"/>
    </source>
</evidence>
<dbReference type="Proteomes" id="UP001172788">
    <property type="component" value="Unassembled WGS sequence"/>
</dbReference>
<accession>A0AAW7MGX7</accession>
<evidence type="ECO:0000313" key="3">
    <source>
        <dbReference type="Proteomes" id="UP001172788"/>
    </source>
</evidence>
<reference evidence="1" key="1">
    <citation type="submission" date="2018-04" db="EMBL/GenBank/DDBJ databases">
        <authorList>
            <person name="Jy Z."/>
        </authorList>
    </citation>
    <scope>NUCLEOTIDE SEQUENCE</scope>
    <source>
        <strain evidence="2">AS13</strain>
        <strain evidence="1">LA18</strain>
    </source>
</reference>
<evidence type="ECO:0000313" key="4">
    <source>
        <dbReference type="Proteomes" id="UP001172791"/>
    </source>
</evidence>
<dbReference type="Proteomes" id="UP001172791">
    <property type="component" value="Unassembled WGS sequence"/>
</dbReference>
<name>A0AAW7MGX7_9BURK</name>
<evidence type="ECO:0000313" key="1">
    <source>
        <dbReference type="EMBL" id="MDN4571997.1"/>
    </source>
</evidence>
<dbReference type="EMBL" id="QAID01000021">
    <property type="protein sequence ID" value="MDN4576648.1"/>
    <property type="molecule type" value="Genomic_DNA"/>
</dbReference>